<dbReference type="HOGENOM" id="CLU_2119419_0_0_11"/>
<keyword evidence="3" id="KW-1185">Reference proteome</keyword>
<proteinExistence type="predicted"/>
<reference evidence="2 3" key="1">
    <citation type="journal article" date="2011" name="Stand. Genomic Sci.">
        <title>High quality draft genome sequence of Segniliparus rugosus CDC 945(T)= (ATCC BAA-974(T)).</title>
        <authorList>
            <person name="Earl A.M."/>
            <person name="Desjardins C.A."/>
            <person name="Fitzgerald M.G."/>
            <person name="Arachchi H.M."/>
            <person name="Zeng Q."/>
            <person name="Mehta T."/>
            <person name="Griggs A."/>
            <person name="Birren B.W."/>
            <person name="Toney N.C."/>
            <person name="Carr J."/>
            <person name="Posey J."/>
            <person name="Butler W.R."/>
        </authorList>
    </citation>
    <scope>NUCLEOTIDE SEQUENCE [LARGE SCALE GENOMIC DNA]</scope>
    <source>
        <strain evidence="3">ATCC BAA-974 / DSM 45345 / CCUG 50838 / CIP 108380 / JCM 13579 / CDC 945</strain>
    </source>
</reference>
<keyword evidence="1" id="KW-0472">Membrane</keyword>
<gene>
    <name evidence="2" type="ORF">HMPREF9336_01546</name>
</gene>
<evidence type="ECO:0000256" key="1">
    <source>
        <dbReference type="SAM" id="Phobius"/>
    </source>
</evidence>
<evidence type="ECO:0000313" key="2">
    <source>
        <dbReference type="EMBL" id="EFV13604.2"/>
    </source>
</evidence>
<sequence>MIRCCAAAARAGLLLPAEDCAWAIAISAAAAWPFAEMVSFAALALAAPWVMACSFASAMASKSSIACFSSLTRSFTESYESDFGLVGSAHIPCSSDTYPFHTTFKPSLPSLRAA</sequence>
<keyword evidence="1" id="KW-0812">Transmembrane</keyword>
<protein>
    <submittedName>
        <fullName evidence="2">Uncharacterized protein</fullName>
    </submittedName>
</protein>
<comment type="caution">
    <text evidence="2">The sequence shown here is derived from an EMBL/GenBank/DDBJ whole genome shotgun (WGS) entry which is preliminary data.</text>
</comment>
<accession>E5XPX4</accession>
<keyword evidence="1" id="KW-1133">Transmembrane helix</keyword>
<name>E5XPX4_SEGRC</name>
<dbReference type="EMBL" id="ACZI02000001">
    <property type="protein sequence ID" value="EFV13604.2"/>
    <property type="molecule type" value="Genomic_DNA"/>
</dbReference>
<feature type="transmembrane region" description="Helical" evidence="1">
    <location>
        <begin position="39"/>
        <end position="60"/>
    </location>
</feature>
<dbReference type="AlphaFoldDB" id="E5XPX4"/>
<organism evidence="2 3">
    <name type="scientific">Segniliparus rugosus (strain ATCC BAA-974 / DSM 45345 / CCUG 50838 / CIP 108380 / JCM 13579 / CDC 945)</name>
    <dbReference type="NCBI Taxonomy" id="679197"/>
    <lineage>
        <taxon>Bacteria</taxon>
        <taxon>Bacillati</taxon>
        <taxon>Actinomycetota</taxon>
        <taxon>Actinomycetes</taxon>
        <taxon>Mycobacteriales</taxon>
        <taxon>Segniliparaceae</taxon>
        <taxon>Segniliparus</taxon>
    </lineage>
</organism>
<evidence type="ECO:0000313" key="3">
    <source>
        <dbReference type="Proteomes" id="UP000004816"/>
    </source>
</evidence>
<dbReference type="Proteomes" id="UP000004816">
    <property type="component" value="Unassembled WGS sequence"/>
</dbReference>